<dbReference type="InterPro" id="IPR051581">
    <property type="entry name" value="Ca-bind"/>
</dbReference>
<protein>
    <submittedName>
        <fullName evidence="6">Ca2+ calmodulin dependent protein kinase EF-Hand protein superfamily</fullName>
    </submittedName>
</protein>
<dbReference type="InterPro" id="IPR018247">
    <property type="entry name" value="EF_Hand_1_Ca_BS"/>
</dbReference>
<dbReference type="AlphaFoldDB" id="Q09JT7"/>
<evidence type="ECO:0000256" key="1">
    <source>
        <dbReference type="ARBA" id="ARBA00022723"/>
    </source>
</evidence>
<dbReference type="PROSITE" id="PS00018">
    <property type="entry name" value="EF_HAND_1"/>
    <property type="match status" value="2"/>
</dbReference>
<keyword evidence="6" id="KW-0418">Kinase</keyword>
<dbReference type="PANTHER" id="PTHR34524">
    <property type="entry name" value="CALCYPHOSIN"/>
    <property type="match status" value="1"/>
</dbReference>
<dbReference type="PROSITE" id="PS50222">
    <property type="entry name" value="EF_HAND_2"/>
    <property type="match status" value="3"/>
</dbReference>
<dbReference type="Pfam" id="PF13499">
    <property type="entry name" value="EF-hand_7"/>
    <property type="match status" value="1"/>
</dbReference>
<dbReference type="GO" id="GO:0016301">
    <property type="term" value="F:kinase activity"/>
    <property type="evidence" value="ECO:0007669"/>
    <property type="project" value="UniProtKB-KW"/>
</dbReference>
<evidence type="ECO:0000313" key="6">
    <source>
        <dbReference type="EMBL" id="ABI52676.1"/>
    </source>
</evidence>
<feature type="domain" description="EF-hand" evidence="5">
    <location>
        <begin position="81"/>
        <end position="116"/>
    </location>
</feature>
<reference evidence="6" key="1">
    <citation type="journal article" date="2008" name="Insect Biochem. Mol. Biol.">
        <title>Comparative sialomics between hard and soft ticks: implications for the evolution of blood-feeding behavior.</title>
        <authorList>
            <person name="Mans B.J."/>
            <person name="Andersen J.F."/>
            <person name="Francischetti I.M."/>
            <person name="Valenzuela J.G."/>
            <person name="Schwan T.G."/>
            <person name="Pham V.M."/>
            <person name="Garfield M.K."/>
            <person name="Hammer C.H."/>
            <person name="Ribeiro J.M."/>
        </authorList>
    </citation>
    <scope>NUCLEOTIDE SEQUENCE</scope>
    <source>
        <strain evidence="6">AM-73</strain>
        <tissue evidence="6">Adult salivary gland</tissue>
    </source>
</reference>
<feature type="domain" description="EF-hand" evidence="5">
    <location>
        <begin position="119"/>
        <end position="154"/>
    </location>
</feature>
<proteinExistence type="evidence at transcript level"/>
<evidence type="ECO:0000259" key="5">
    <source>
        <dbReference type="PROSITE" id="PS50222"/>
    </source>
</evidence>
<organism evidence="6">
    <name type="scientific">Argas monolakensis</name>
    <name type="common">Mono lake bird tick</name>
    <dbReference type="NCBI Taxonomy" id="34602"/>
    <lineage>
        <taxon>Eukaryota</taxon>
        <taxon>Metazoa</taxon>
        <taxon>Ecdysozoa</taxon>
        <taxon>Arthropoda</taxon>
        <taxon>Chelicerata</taxon>
        <taxon>Arachnida</taxon>
        <taxon>Acari</taxon>
        <taxon>Parasitiformes</taxon>
        <taxon>Ixodida</taxon>
        <taxon>Ixodoidea</taxon>
        <taxon>Argasidae</taxon>
        <taxon>Argasinae</taxon>
        <taxon>Argas</taxon>
    </lineage>
</organism>
<evidence type="ECO:0000256" key="2">
    <source>
        <dbReference type="ARBA" id="ARBA00022737"/>
    </source>
</evidence>
<feature type="domain" description="EF-hand" evidence="5">
    <location>
        <begin position="155"/>
        <end position="190"/>
    </location>
</feature>
<sequence>MQETSQRRHFVRDRDPDQPQQGEMTNTAAKYFEGTIGSLHRPVTSQTRNDVQMKLGATKQLETLVNPVDKLRQLCLQRGSTGILGLRRAFRRMDDNGSGDLSREEFRKGLDDTGLGGFLEDGDYDALFAQFDADRSGTIKLDEFIRAVRPHMSPARQALVLKAFEKLDRSGDGQVTFEDFRGVYSVRSQPEYINGERTEKELLARFLASFEEGGIVDGIVTKEEFLDYYAGVSASIDEDGYFDLMMRSCWKL</sequence>
<dbReference type="Pfam" id="PF13405">
    <property type="entry name" value="EF-hand_6"/>
    <property type="match status" value="1"/>
</dbReference>
<dbReference type="SMART" id="SM00054">
    <property type="entry name" value="EFh"/>
    <property type="match status" value="3"/>
</dbReference>
<dbReference type="InterPro" id="IPR002048">
    <property type="entry name" value="EF_hand_dom"/>
</dbReference>
<dbReference type="CDD" id="cd00051">
    <property type="entry name" value="EFh"/>
    <property type="match status" value="1"/>
</dbReference>
<evidence type="ECO:0000256" key="3">
    <source>
        <dbReference type="ARBA" id="ARBA00022837"/>
    </source>
</evidence>
<name>Q09JT7_ARGMO</name>
<keyword evidence="6" id="KW-0808">Transferase</keyword>
<dbReference type="InterPro" id="IPR011992">
    <property type="entry name" value="EF-hand-dom_pair"/>
</dbReference>
<evidence type="ECO:0000256" key="4">
    <source>
        <dbReference type="SAM" id="MobiDB-lite"/>
    </source>
</evidence>
<accession>Q09JT7</accession>
<feature type="region of interest" description="Disordered" evidence="4">
    <location>
        <begin position="1"/>
        <end position="23"/>
    </location>
</feature>
<dbReference type="EMBL" id="DQ886759">
    <property type="protein sequence ID" value="ABI52676.1"/>
    <property type="molecule type" value="mRNA"/>
</dbReference>
<keyword evidence="2" id="KW-0677">Repeat</keyword>
<dbReference type="SUPFAM" id="SSF47473">
    <property type="entry name" value="EF-hand"/>
    <property type="match status" value="1"/>
</dbReference>
<dbReference type="Gene3D" id="1.10.238.10">
    <property type="entry name" value="EF-hand"/>
    <property type="match status" value="2"/>
</dbReference>
<keyword evidence="3" id="KW-0106">Calcium</keyword>
<dbReference type="PANTHER" id="PTHR34524:SF6">
    <property type="entry name" value="CALCYPHOSINE LIKE"/>
    <property type="match status" value="1"/>
</dbReference>
<keyword evidence="1" id="KW-0479">Metal-binding</keyword>
<dbReference type="GO" id="GO:0005509">
    <property type="term" value="F:calcium ion binding"/>
    <property type="evidence" value="ECO:0007669"/>
    <property type="project" value="InterPro"/>
</dbReference>